<feature type="transmembrane region" description="Helical" evidence="7">
    <location>
        <begin position="557"/>
        <end position="579"/>
    </location>
</feature>
<sequence length="653" mass="72266">MELVRYDADSKPESNSSSPPWEDMFRSASIIKPETNHAPSPEPQQPAPSTADENRDSVSSDPQVRLALYITMAHAGLAFTIFVLYGVCKLLEDFLRPILWAVLCSIPLRGIQETLVGFWSEPLNLGLTESTLAVPVAIFRVFVGTLVEIKEVVLRVALREEKDTPLRKKKSGFFKLLRWLVSFWLFVMAYEQIGSMGSISLLALGFMFTSSGVESTMSKVSTFRSNSFRRLSVSAFFTRAILKRLKTLVAIGLIVAMIAGSLVGTIFFSYKIGLEGKDAVFALKSHVEESNYAEKIGVKKWMDENDVPGMVDMYSTKVYETVFDQIDSYALQYNMTEFVTGIKHFAITPSGNSSSKSTALMSPSPFAEKILSLKNRVREREWGQIYTEVDAIFREVVISREDLVEKAKGFASQGMNVMQSVLVSSKSVLGGSAKLMFLIGNSILSGAAGLFNFVSQSMVFFWVLYYLITSESGGVTEQVMCMLPISRSARTRCVVVLDNAISGVLLATVEIAFFQGCMTWLLFRLFSIHFLYMSTVLAFVSSLLPLFPPWLSTIPAALQLVLEGRCILALSLSIIHLVLMDYGTTEIQEDIPGYSAYLTGLSIIGGMTLFPSALEGAIMGPLITTVVTALKDLYVEFVLEGPKDKDKEKNKTE</sequence>
<dbReference type="GO" id="GO:0016020">
    <property type="term" value="C:membrane"/>
    <property type="evidence" value="ECO:0007669"/>
    <property type="project" value="UniProtKB-SubCell"/>
</dbReference>
<dbReference type="Proteomes" id="UP001289374">
    <property type="component" value="Unassembled WGS sequence"/>
</dbReference>
<comment type="similarity">
    <text evidence="2">Belongs to the autoinducer-2 exporter (AI-2E) (TC 2.A.86) family.</text>
</comment>
<dbReference type="AlphaFoldDB" id="A0AAE1WS88"/>
<evidence type="ECO:0000256" key="3">
    <source>
        <dbReference type="ARBA" id="ARBA00022692"/>
    </source>
</evidence>
<keyword evidence="4 7" id="KW-1133">Transmembrane helix</keyword>
<evidence type="ECO:0000256" key="1">
    <source>
        <dbReference type="ARBA" id="ARBA00004141"/>
    </source>
</evidence>
<feature type="transmembrane region" description="Helical" evidence="7">
    <location>
        <begin position="435"/>
        <end position="468"/>
    </location>
</feature>
<proteinExistence type="inferred from homology"/>
<evidence type="ECO:0000256" key="7">
    <source>
        <dbReference type="SAM" id="Phobius"/>
    </source>
</evidence>
<accession>A0AAE1WS88</accession>
<evidence type="ECO:0000313" key="8">
    <source>
        <dbReference type="EMBL" id="KAK4398647.1"/>
    </source>
</evidence>
<feature type="transmembrane region" description="Helical" evidence="7">
    <location>
        <begin position="500"/>
        <end position="523"/>
    </location>
</feature>
<name>A0AAE1WS88_9LAMI</name>
<feature type="transmembrane region" description="Helical" evidence="7">
    <location>
        <begin position="248"/>
        <end position="268"/>
    </location>
</feature>
<evidence type="ECO:0008006" key="10">
    <source>
        <dbReference type="Google" id="ProtNLM"/>
    </source>
</evidence>
<feature type="compositionally biased region" description="Basic and acidic residues" evidence="6">
    <location>
        <begin position="1"/>
        <end position="12"/>
    </location>
</feature>
<reference evidence="8" key="2">
    <citation type="journal article" date="2024" name="Plant">
        <title>Genomic evolution and insights into agronomic trait innovations of Sesamum species.</title>
        <authorList>
            <person name="Miao H."/>
            <person name="Wang L."/>
            <person name="Qu L."/>
            <person name="Liu H."/>
            <person name="Sun Y."/>
            <person name="Le M."/>
            <person name="Wang Q."/>
            <person name="Wei S."/>
            <person name="Zheng Y."/>
            <person name="Lin W."/>
            <person name="Duan Y."/>
            <person name="Cao H."/>
            <person name="Xiong S."/>
            <person name="Wang X."/>
            <person name="Wei L."/>
            <person name="Li C."/>
            <person name="Ma Q."/>
            <person name="Ju M."/>
            <person name="Zhao R."/>
            <person name="Li G."/>
            <person name="Mu C."/>
            <person name="Tian Q."/>
            <person name="Mei H."/>
            <person name="Zhang T."/>
            <person name="Gao T."/>
            <person name="Zhang H."/>
        </authorList>
    </citation>
    <scope>NUCLEOTIDE SEQUENCE</scope>
    <source>
        <strain evidence="8">K16</strain>
    </source>
</reference>
<keyword evidence="3 7" id="KW-0812">Transmembrane</keyword>
<feature type="transmembrane region" description="Helical" evidence="7">
    <location>
        <begin position="66"/>
        <end position="87"/>
    </location>
</feature>
<dbReference type="EMBL" id="JACGWL010000007">
    <property type="protein sequence ID" value="KAK4398647.1"/>
    <property type="molecule type" value="Genomic_DNA"/>
</dbReference>
<evidence type="ECO:0000256" key="6">
    <source>
        <dbReference type="SAM" id="MobiDB-lite"/>
    </source>
</evidence>
<gene>
    <name evidence="8" type="ORF">Sango_1340200</name>
</gene>
<comment type="caution">
    <text evidence="8">The sequence shown here is derived from an EMBL/GenBank/DDBJ whole genome shotgun (WGS) entry which is preliminary data.</text>
</comment>
<feature type="transmembrane region" description="Helical" evidence="7">
    <location>
        <begin position="179"/>
        <end position="208"/>
    </location>
</feature>
<evidence type="ECO:0000313" key="9">
    <source>
        <dbReference type="Proteomes" id="UP001289374"/>
    </source>
</evidence>
<dbReference type="InterPro" id="IPR002549">
    <property type="entry name" value="AI-2E-like"/>
</dbReference>
<dbReference type="PANTHER" id="PTHR21716:SF72">
    <property type="entry name" value="TRANSMEMBRANE PROTEIN C9ORF5 PROTEIN"/>
    <property type="match status" value="1"/>
</dbReference>
<feature type="region of interest" description="Disordered" evidence="6">
    <location>
        <begin position="1"/>
        <end position="58"/>
    </location>
</feature>
<organism evidence="8 9">
    <name type="scientific">Sesamum angolense</name>
    <dbReference type="NCBI Taxonomy" id="2727404"/>
    <lineage>
        <taxon>Eukaryota</taxon>
        <taxon>Viridiplantae</taxon>
        <taxon>Streptophyta</taxon>
        <taxon>Embryophyta</taxon>
        <taxon>Tracheophyta</taxon>
        <taxon>Spermatophyta</taxon>
        <taxon>Magnoliopsida</taxon>
        <taxon>eudicotyledons</taxon>
        <taxon>Gunneridae</taxon>
        <taxon>Pentapetalae</taxon>
        <taxon>asterids</taxon>
        <taxon>lamiids</taxon>
        <taxon>Lamiales</taxon>
        <taxon>Pedaliaceae</taxon>
        <taxon>Sesamum</taxon>
    </lineage>
</organism>
<reference evidence="8" key="1">
    <citation type="submission" date="2020-06" db="EMBL/GenBank/DDBJ databases">
        <authorList>
            <person name="Li T."/>
            <person name="Hu X."/>
            <person name="Zhang T."/>
            <person name="Song X."/>
            <person name="Zhang H."/>
            <person name="Dai N."/>
            <person name="Sheng W."/>
            <person name="Hou X."/>
            <person name="Wei L."/>
        </authorList>
    </citation>
    <scope>NUCLEOTIDE SEQUENCE</scope>
    <source>
        <strain evidence="8">K16</strain>
        <tissue evidence="8">Leaf</tissue>
    </source>
</reference>
<feature type="transmembrane region" description="Helical" evidence="7">
    <location>
        <begin position="591"/>
        <end position="610"/>
    </location>
</feature>
<feature type="transmembrane region" description="Helical" evidence="7">
    <location>
        <begin position="530"/>
        <end position="551"/>
    </location>
</feature>
<keyword evidence="5 7" id="KW-0472">Membrane</keyword>
<dbReference type="PANTHER" id="PTHR21716">
    <property type="entry name" value="TRANSMEMBRANE PROTEIN"/>
    <property type="match status" value="1"/>
</dbReference>
<keyword evidence="9" id="KW-1185">Reference proteome</keyword>
<comment type="subcellular location">
    <subcellularLocation>
        <location evidence="1">Membrane</location>
        <topology evidence="1">Multi-pass membrane protein</topology>
    </subcellularLocation>
</comment>
<protein>
    <recommendedName>
        <fullName evidence="10">Transmembrane protein 245</fullName>
    </recommendedName>
</protein>
<evidence type="ECO:0000256" key="4">
    <source>
        <dbReference type="ARBA" id="ARBA00022989"/>
    </source>
</evidence>
<evidence type="ECO:0000256" key="5">
    <source>
        <dbReference type="ARBA" id="ARBA00023136"/>
    </source>
</evidence>
<evidence type="ECO:0000256" key="2">
    <source>
        <dbReference type="ARBA" id="ARBA00009773"/>
    </source>
</evidence>